<sequence>MESTTLLVLSYLFKVFVFTKPSLAADEVAVLDIVGEELKADTEYYILPVLRGGGGGLTMISIGFQLKHLLPLTITPAATDKNGVIHVLLILTSSFQLNQKYRRFRTLSTPRSNRLLLLAGLKEILVLIWKIDIYIEDNGVGTLSLSDALQSFKVQLKKALKTTS</sequence>
<dbReference type="AlphaFoldDB" id="A0A9Q0QIF0"/>
<organism evidence="2 3">
    <name type="scientific">Salix viminalis</name>
    <name type="common">Common osier</name>
    <name type="synonym">Basket willow</name>
    <dbReference type="NCBI Taxonomy" id="40686"/>
    <lineage>
        <taxon>Eukaryota</taxon>
        <taxon>Viridiplantae</taxon>
        <taxon>Streptophyta</taxon>
        <taxon>Embryophyta</taxon>
        <taxon>Tracheophyta</taxon>
        <taxon>Spermatophyta</taxon>
        <taxon>Magnoliopsida</taxon>
        <taxon>eudicotyledons</taxon>
        <taxon>Gunneridae</taxon>
        <taxon>Pentapetalae</taxon>
        <taxon>rosids</taxon>
        <taxon>fabids</taxon>
        <taxon>Malpighiales</taxon>
        <taxon>Salicaceae</taxon>
        <taxon>Saliceae</taxon>
        <taxon>Salix</taxon>
    </lineage>
</organism>
<dbReference type="EMBL" id="JAPFFL010000008">
    <property type="protein sequence ID" value="KAJ6707260.1"/>
    <property type="molecule type" value="Genomic_DNA"/>
</dbReference>
<dbReference type="GO" id="GO:0004866">
    <property type="term" value="F:endopeptidase inhibitor activity"/>
    <property type="evidence" value="ECO:0007669"/>
    <property type="project" value="InterPro"/>
</dbReference>
<dbReference type="Proteomes" id="UP001151529">
    <property type="component" value="Chromosome 4"/>
</dbReference>
<reference evidence="2" key="1">
    <citation type="submission" date="2022-11" db="EMBL/GenBank/DDBJ databases">
        <authorList>
            <person name="Hyden B.L."/>
            <person name="Feng K."/>
            <person name="Yates T."/>
            <person name="Jawdy S."/>
            <person name="Smart L.B."/>
            <person name="Muchero W."/>
        </authorList>
    </citation>
    <scope>NUCLEOTIDE SEQUENCE</scope>
    <source>
        <tissue evidence="2">Shoot tip</tissue>
    </source>
</reference>
<dbReference type="InterPro" id="IPR002160">
    <property type="entry name" value="Prot_inh_Kunz-lg"/>
</dbReference>
<reference evidence="2" key="2">
    <citation type="journal article" date="2023" name="Int. J. Mol. Sci.">
        <title>De Novo Assembly and Annotation of 11 Diverse Shrub Willow (Salix) Genomes Reveals Novel Gene Organization in Sex-Linked Regions.</title>
        <authorList>
            <person name="Hyden B."/>
            <person name="Feng K."/>
            <person name="Yates T.B."/>
            <person name="Jawdy S."/>
            <person name="Cereghino C."/>
            <person name="Smart L.B."/>
            <person name="Muchero W."/>
        </authorList>
    </citation>
    <scope>NUCLEOTIDE SEQUENCE [LARGE SCALE GENOMIC DNA]</scope>
    <source>
        <tissue evidence="2">Shoot tip</tissue>
    </source>
</reference>
<keyword evidence="1" id="KW-0732">Signal</keyword>
<evidence type="ECO:0000256" key="1">
    <source>
        <dbReference type="SAM" id="SignalP"/>
    </source>
</evidence>
<keyword evidence="3" id="KW-1185">Reference proteome</keyword>
<feature type="signal peptide" evidence="1">
    <location>
        <begin position="1"/>
        <end position="24"/>
    </location>
</feature>
<dbReference type="OrthoDB" id="10460848at2759"/>
<evidence type="ECO:0000313" key="2">
    <source>
        <dbReference type="EMBL" id="KAJ6707260.1"/>
    </source>
</evidence>
<feature type="chain" id="PRO_5040267634" evidence="1">
    <location>
        <begin position="25"/>
        <end position="164"/>
    </location>
</feature>
<dbReference type="Pfam" id="PF00197">
    <property type="entry name" value="Kunitz_legume"/>
    <property type="match status" value="1"/>
</dbReference>
<dbReference type="SUPFAM" id="SSF50386">
    <property type="entry name" value="STI-like"/>
    <property type="match status" value="1"/>
</dbReference>
<dbReference type="Gene3D" id="2.80.10.50">
    <property type="match status" value="1"/>
</dbReference>
<dbReference type="SMART" id="SM00452">
    <property type="entry name" value="STI"/>
    <property type="match status" value="1"/>
</dbReference>
<name>A0A9Q0QIF0_SALVM</name>
<protein>
    <submittedName>
        <fullName evidence="2">Uncharacterized protein</fullName>
    </submittedName>
</protein>
<gene>
    <name evidence="2" type="ORF">OIU85_027596</name>
</gene>
<accession>A0A9Q0QIF0</accession>
<comment type="caution">
    <text evidence="2">The sequence shown here is derived from an EMBL/GenBank/DDBJ whole genome shotgun (WGS) entry which is preliminary data.</text>
</comment>
<evidence type="ECO:0000313" key="3">
    <source>
        <dbReference type="Proteomes" id="UP001151529"/>
    </source>
</evidence>
<proteinExistence type="predicted"/>
<dbReference type="InterPro" id="IPR011065">
    <property type="entry name" value="Kunitz_inhibitor_STI-like_sf"/>
</dbReference>